<evidence type="ECO:0000313" key="3">
    <source>
        <dbReference type="Proteomes" id="UP000784294"/>
    </source>
</evidence>
<feature type="compositionally biased region" description="Low complexity" evidence="1">
    <location>
        <begin position="19"/>
        <end position="33"/>
    </location>
</feature>
<proteinExistence type="predicted"/>
<comment type="caution">
    <text evidence="2">The sequence shown here is derived from an EMBL/GenBank/DDBJ whole genome shotgun (WGS) entry which is preliminary data.</text>
</comment>
<reference evidence="2" key="1">
    <citation type="submission" date="2018-11" db="EMBL/GenBank/DDBJ databases">
        <authorList>
            <consortium name="Pathogen Informatics"/>
        </authorList>
    </citation>
    <scope>NUCLEOTIDE SEQUENCE</scope>
</reference>
<dbReference type="AlphaFoldDB" id="A0A448XL21"/>
<gene>
    <name evidence="2" type="ORF">PXEA_LOCUS32613</name>
</gene>
<name>A0A448XL21_9PLAT</name>
<feature type="region of interest" description="Disordered" evidence="1">
    <location>
        <begin position="14"/>
        <end position="51"/>
    </location>
</feature>
<keyword evidence="3" id="KW-1185">Reference proteome</keyword>
<sequence>MGLVLEQTFVLSQKSDQQPAAFAGSSSGPPSRGMRTQLFGRTSPTKARYGEPTTKLVVDQMAAASDEEPPYASHVPYQIHSHQRHQSLFQHKRQQHQRMLADGASPGPGDGRFLNKSVPAVTTVVNVPVVQQQKRDSRVDKSPRINDEPIGTEWADRASDTETVHNYHSSRPEIYQTDPVLGPLLGTTKGGSGTAGSGGGGFTGGWITQVDAAQDERPGMKRLTKSGQMVYAGEPETICGLASSEADEEYTLAVISEPEDTLTEQVDYCCLCARPTESRCPV</sequence>
<dbReference type="EMBL" id="CAAALY010260334">
    <property type="protein sequence ID" value="VEL39173.1"/>
    <property type="molecule type" value="Genomic_DNA"/>
</dbReference>
<evidence type="ECO:0000256" key="1">
    <source>
        <dbReference type="SAM" id="MobiDB-lite"/>
    </source>
</evidence>
<accession>A0A448XL21</accession>
<protein>
    <submittedName>
        <fullName evidence="2">Uncharacterized protein</fullName>
    </submittedName>
</protein>
<organism evidence="2 3">
    <name type="scientific">Protopolystoma xenopodis</name>
    <dbReference type="NCBI Taxonomy" id="117903"/>
    <lineage>
        <taxon>Eukaryota</taxon>
        <taxon>Metazoa</taxon>
        <taxon>Spiralia</taxon>
        <taxon>Lophotrochozoa</taxon>
        <taxon>Platyhelminthes</taxon>
        <taxon>Monogenea</taxon>
        <taxon>Polyopisthocotylea</taxon>
        <taxon>Polystomatidea</taxon>
        <taxon>Polystomatidae</taxon>
        <taxon>Protopolystoma</taxon>
    </lineage>
</organism>
<evidence type="ECO:0000313" key="2">
    <source>
        <dbReference type="EMBL" id="VEL39173.1"/>
    </source>
</evidence>
<dbReference type="Proteomes" id="UP000784294">
    <property type="component" value="Unassembled WGS sequence"/>
</dbReference>